<proteinExistence type="inferred from homology"/>
<feature type="compositionally biased region" description="Low complexity" evidence="5">
    <location>
        <begin position="58"/>
        <end position="69"/>
    </location>
</feature>
<feature type="compositionally biased region" description="Polar residues" evidence="5">
    <location>
        <begin position="1703"/>
        <end position="1720"/>
    </location>
</feature>
<feature type="compositionally biased region" description="Acidic residues" evidence="5">
    <location>
        <begin position="17"/>
        <end position="28"/>
    </location>
</feature>
<dbReference type="InterPro" id="IPR051976">
    <property type="entry name" value="Synaptopodin_domain"/>
</dbReference>
<feature type="compositionally biased region" description="Polar residues" evidence="5">
    <location>
        <begin position="83"/>
        <end position="103"/>
    </location>
</feature>
<feature type="region of interest" description="Disordered" evidence="5">
    <location>
        <begin position="262"/>
        <end position="284"/>
    </location>
</feature>
<dbReference type="GO" id="GO:0003779">
    <property type="term" value="F:actin binding"/>
    <property type="evidence" value="ECO:0007669"/>
    <property type="project" value="TreeGrafter"/>
</dbReference>
<dbReference type="GO" id="GO:0015629">
    <property type="term" value="C:actin cytoskeleton"/>
    <property type="evidence" value="ECO:0007669"/>
    <property type="project" value="TreeGrafter"/>
</dbReference>
<reference evidence="6 7" key="1">
    <citation type="journal article" date="2024" name="BMC Genomics">
        <title>De novo assembly and annotation of Popillia japonica's genome with initial clues to its potential as an invasive pest.</title>
        <authorList>
            <person name="Cucini C."/>
            <person name="Boschi S."/>
            <person name="Funari R."/>
            <person name="Cardaioli E."/>
            <person name="Iannotti N."/>
            <person name="Marturano G."/>
            <person name="Paoli F."/>
            <person name="Bruttini M."/>
            <person name="Carapelli A."/>
            <person name="Frati F."/>
            <person name="Nardi F."/>
        </authorList>
    </citation>
    <scope>NUCLEOTIDE SEQUENCE [LARGE SCALE GENOMIC DNA]</scope>
    <source>
        <strain evidence="6">DMR45628</strain>
    </source>
</reference>
<feature type="region of interest" description="Disordered" evidence="5">
    <location>
        <begin position="893"/>
        <end position="932"/>
    </location>
</feature>
<evidence type="ECO:0000256" key="4">
    <source>
        <dbReference type="ARBA" id="ARBA00038161"/>
    </source>
</evidence>
<feature type="compositionally biased region" description="Polar residues" evidence="5">
    <location>
        <begin position="1"/>
        <end position="16"/>
    </location>
</feature>
<organism evidence="6 7">
    <name type="scientific">Popillia japonica</name>
    <name type="common">Japanese beetle</name>
    <dbReference type="NCBI Taxonomy" id="7064"/>
    <lineage>
        <taxon>Eukaryota</taxon>
        <taxon>Metazoa</taxon>
        <taxon>Ecdysozoa</taxon>
        <taxon>Arthropoda</taxon>
        <taxon>Hexapoda</taxon>
        <taxon>Insecta</taxon>
        <taxon>Pterygota</taxon>
        <taxon>Neoptera</taxon>
        <taxon>Endopterygota</taxon>
        <taxon>Coleoptera</taxon>
        <taxon>Polyphaga</taxon>
        <taxon>Scarabaeiformia</taxon>
        <taxon>Scarabaeidae</taxon>
        <taxon>Rutelinae</taxon>
        <taxon>Popillia</taxon>
    </lineage>
</organism>
<feature type="region of interest" description="Disordered" evidence="5">
    <location>
        <begin position="1145"/>
        <end position="1295"/>
    </location>
</feature>
<protein>
    <submittedName>
        <fullName evidence="6">Uncharacterized protein</fullName>
    </submittedName>
</protein>
<feature type="compositionally biased region" description="Polar residues" evidence="5">
    <location>
        <begin position="177"/>
        <end position="189"/>
    </location>
</feature>
<comment type="caution">
    <text evidence="6">The sequence shown here is derived from an EMBL/GenBank/DDBJ whole genome shotgun (WGS) entry which is preliminary data.</text>
</comment>
<feature type="compositionally biased region" description="Basic and acidic residues" evidence="5">
    <location>
        <begin position="840"/>
        <end position="855"/>
    </location>
</feature>
<feature type="compositionally biased region" description="Polar residues" evidence="5">
    <location>
        <begin position="1567"/>
        <end position="1583"/>
    </location>
</feature>
<feature type="region of interest" description="Disordered" evidence="5">
    <location>
        <begin position="1"/>
        <end position="128"/>
    </location>
</feature>
<dbReference type="PANTHER" id="PTHR24217:SF0">
    <property type="entry name" value="PDZ DOMAIN-CONTAINING PROTEIN"/>
    <property type="match status" value="1"/>
</dbReference>
<feature type="region of interest" description="Disordered" evidence="5">
    <location>
        <begin position="1655"/>
        <end position="1743"/>
    </location>
</feature>
<evidence type="ECO:0000256" key="3">
    <source>
        <dbReference type="ARBA" id="ARBA00022553"/>
    </source>
</evidence>
<evidence type="ECO:0000313" key="6">
    <source>
        <dbReference type="EMBL" id="KAK9695927.1"/>
    </source>
</evidence>
<evidence type="ECO:0000256" key="5">
    <source>
        <dbReference type="SAM" id="MobiDB-lite"/>
    </source>
</evidence>
<keyword evidence="7" id="KW-1185">Reference proteome</keyword>
<evidence type="ECO:0000256" key="2">
    <source>
        <dbReference type="ARBA" id="ARBA00022490"/>
    </source>
</evidence>
<evidence type="ECO:0000256" key="1">
    <source>
        <dbReference type="ARBA" id="ARBA00004496"/>
    </source>
</evidence>
<accession>A0AAW1J0D0</accession>
<dbReference type="GO" id="GO:0030018">
    <property type="term" value="C:Z disc"/>
    <property type="evidence" value="ECO:0007669"/>
    <property type="project" value="TreeGrafter"/>
</dbReference>
<name>A0AAW1J0D0_POPJA</name>
<dbReference type="EMBL" id="JASPKY010000466">
    <property type="protein sequence ID" value="KAK9695927.1"/>
    <property type="molecule type" value="Genomic_DNA"/>
</dbReference>
<sequence>MPQTMQYINHKITNNNDCEESSPIEIEEPVNQSNCKPTEEMALVQAGETTVKEEEIEQTSQTTLSQKSQDLGNTKTLERSAEFQGSQTTKVVEETGSSESNLECSAKIQTEQTGPPKPQQEEPEQPKVLPDIYKPLEPIKKIDPLQPFAPLNQFETPKSFQLAKEIEANMQSIDVQNQDSQSYPETLTNGVEHPAPIPIQNSVGSTILENTNDGGNIESFPAIKPLELPESITQIQTQEYHPIPSFQQNEIESIAEPVKTEQVETKSETLPTNELPPNFPIREPSEMRTSTGELYVPVVALEPLNLDELLKPIVVHTSQNNNAEIKQDKIKESLKEIISDLDTFVEKDKELKDSLQGEELRKQINSDDNKENFERQRQIAQELNRVIQSNDGEQDENAAPKPSISLEKLFTPAEDAPQIQPTPNKKIFASSSFYAKGLHPTMEEQVELAKRISNSLSDISNKTSKGQSMYVNRKKRSVKWVHEGEGQELANQNGVNAADPCGKKSPLKLLMNPHGGVQDINTLRRQGYDIESALSPDVCLEIVKDLNSPKGKGAELFAKRRKRSEKWVVGETNGVKPDNLPDQKNIAPSPLPTHIPVTPVATSLPSPGYIPETTQRMQHHQKLDEIQERFTRPKVKLIKSPWDAALETGSVDAAFESVAPTWPAKGSYVAPVVDSYEQALKADALAQWRASPANGYGDKVYAHNPAYNSNSINRIVDNLQKGVSNVDVYKPKFPQAWNAKSQPQQQQYCSVSPYDDNLDIESPPEIRSPSPFPTIPDVSVIDPETLTIETPASNIIRPVTPILINLQAQEEDAEMRPPSPFPAIPDVSLDKDVLEEDIKSFKAPKSPEPKDEKPPESISPFPGIPDINLNPEIIEKDVEMIRRSPSPFYAKINRDDVEVADPPRFSGDFEEDQVNQPYPTIPNIADAVPKDEPHRSFYKPIKKFAPVSLTGKKYPLILNPGIPPQNVAGEETKPEKPQYMLAETDSKVVEKSVAADASCVRSLQTEIFESQGHFSTGGCRSPYPVFIPSEAKPPPENVAVKQEERAVPKQQEEYVEPKDLSRMQLADKETRRLIDNQQKCFSEVKEIKQCYQEAELLEEKYPLDVQAEPDNEVTMILTKMKKARAGYVEQTLISEDLKSEVKEFKQEDDVVVQNEVKRPKEDPAPQEAVLTDSTPPQESNIAEEQTNPPQEPIRNSPPKQEPMQQVLKQPEPEVRKQPSIQQVPKQTEPEEPKQPSIQQVLKQTESEELKRPSTQQVQKQPEPEEPKQPKRKIPPPIEKPKHRKPPETIIGARPLFGAMNINEEFKKAVDRRQSFHHRKNKDSAVTKIEQSTREAIVKDDGDLEKDGYSNKSMMFSQSNANEMAKVETIRLSENEEIEKIYYETQREYDIDYQTVQEEVIVPSFTTNFRRRFPSRSIRLRISKLNNGETICEVPPKISIEIHPPQNFAYDFSENVSEKITKEKYQHQSEYSSTSAQHYRQDLQSFNLQKSQVSSAEDYTKNIINEQKHHLKNVDIPEQHLSDVEYDEEYQKIPVKSLIRNFEQSTMPPLKVKQIREPLPDVVEKLQHSSSQSEVRKYYNSTSSTKERQFLQQAERDFDNLYNVDNAQQSNGQSFNHDENSSFRKYDARKSFGSYEEIRTSSGGVRTYAKAEVQAFEDSSTLPKPKPKAPPSPNFKASTTASPIYIPKEKESSSYPSSYPPAPVQTSYTPQVNIPSYSTSYRPDVTTPKIDLGNLQNYNTAPRGWGQVKDVYRPVTFEKPRTSYGNF</sequence>
<feature type="region of interest" description="Disordered" evidence="5">
    <location>
        <begin position="1564"/>
        <end position="1586"/>
    </location>
</feature>
<feature type="compositionally biased region" description="Polar residues" evidence="5">
    <location>
        <begin position="1171"/>
        <end position="1188"/>
    </location>
</feature>
<evidence type="ECO:0000313" key="7">
    <source>
        <dbReference type="Proteomes" id="UP001458880"/>
    </source>
</evidence>
<gene>
    <name evidence="6" type="ORF">QE152_g32231</name>
</gene>
<dbReference type="Proteomes" id="UP001458880">
    <property type="component" value="Unassembled WGS sequence"/>
</dbReference>
<dbReference type="GO" id="GO:0032233">
    <property type="term" value="P:positive regulation of actin filament bundle assembly"/>
    <property type="evidence" value="ECO:0007669"/>
    <property type="project" value="TreeGrafter"/>
</dbReference>
<dbReference type="GO" id="GO:0005634">
    <property type="term" value="C:nucleus"/>
    <property type="evidence" value="ECO:0007669"/>
    <property type="project" value="TreeGrafter"/>
</dbReference>
<dbReference type="PANTHER" id="PTHR24217">
    <property type="entry name" value="PUTATIVE-RELATED"/>
    <property type="match status" value="1"/>
</dbReference>
<keyword evidence="2" id="KW-0963">Cytoplasm</keyword>
<keyword evidence="3" id="KW-0597">Phosphoprotein</keyword>
<feature type="region of interest" description="Disordered" evidence="5">
    <location>
        <begin position="177"/>
        <end position="198"/>
    </location>
</feature>
<comment type="similarity">
    <text evidence="4">Belongs to the synaptopodin family.</text>
</comment>
<feature type="region of interest" description="Disordered" evidence="5">
    <location>
        <begin position="840"/>
        <end position="870"/>
    </location>
</feature>
<comment type="subcellular location">
    <subcellularLocation>
        <location evidence="1">Cytoplasm</location>
    </subcellularLocation>
</comment>